<evidence type="ECO:0000313" key="4">
    <source>
        <dbReference type="Proteomes" id="UP000199051"/>
    </source>
</evidence>
<dbReference type="EMBL" id="FOGI01000001">
    <property type="protein sequence ID" value="SEQ98940.1"/>
    <property type="molecule type" value="Genomic_DNA"/>
</dbReference>
<dbReference type="Gene3D" id="2.130.10.80">
    <property type="entry name" value="Galactose oxidase/kelch, beta-propeller"/>
    <property type="match status" value="1"/>
</dbReference>
<feature type="domain" description="F5/8 type C" evidence="2">
    <location>
        <begin position="470"/>
        <end position="626"/>
    </location>
</feature>
<evidence type="ECO:0000313" key="3">
    <source>
        <dbReference type="EMBL" id="SEQ98940.1"/>
    </source>
</evidence>
<dbReference type="PANTHER" id="PTHR32208:SF68">
    <property type="entry name" value="GALACTOSE OXIDASE"/>
    <property type="match status" value="1"/>
</dbReference>
<organism evidence="3 4">
    <name type="scientific">Actinokineospora terrae</name>
    <dbReference type="NCBI Taxonomy" id="155974"/>
    <lineage>
        <taxon>Bacteria</taxon>
        <taxon>Bacillati</taxon>
        <taxon>Actinomycetota</taxon>
        <taxon>Actinomycetes</taxon>
        <taxon>Pseudonocardiales</taxon>
        <taxon>Pseudonocardiaceae</taxon>
        <taxon>Actinokineospora</taxon>
    </lineage>
</organism>
<dbReference type="InterPro" id="IPR006652">
    <property type="entry name" value="Kelch_1"/>
</dbReference>
<protein>
    <submittedName>
        <fullName evidence="3">Galactose oxidase</fullName>
    </submittedName>
</protein>
<feature type="domain" description="F5/8 type C" evidence="2">
    <location>
        <begin position="182"/>
        <end position="344"/>
    </location>
</feature>
<dbReference type="Pfam" id="PF07250">
    <property type="entry name" value="Glyoxal_oxid_N"/>
    <property type="match status" value="1"/>
</dbReference>
<dbReference type="Gene3D" id="2.60.120.260">
    <property type="entry name" value="Galactose-binding domain-like"/>
    <property type="match status" value="4"/>
</dbReference>
<dbReference type="InterPro" id="IPR011043">
    <property type="entry name" value="Gal_Oxase/kelch_b-propeller"/>
</dbReference>
<dbReference type="CDD" id="cd02851">
    <property type="entry name" value="E_set_GO_C"/>
    <property type="match status" value="1"/>
</dbReference>
<dbReference type="PANTHER" id="PTHR32208">
    <property type="entry name" value="SECRETED PROTEIN-RELATED"/>
    <property type="match status" value="1"/>
</dbReference>
<dbReference type="InterPro" id="IPR014756">
    <property type="entry name" value="Ig_E-set"/>
</dbReference>
<name>A0A1H9KIH5_9PSEU</name>
<evidence type="ECO:0000259" key="2">
    <source>
        <dbReference type="PROSITE" id="PS50022"/>
    </source>
</evidence>
<feature type="domain" description="F5/8 type C" evidence="2">
    <location>
        <begin position="347"/>
        <end position="461"/>
    </location>
</feature>
<dbReference type="SUPFAM" id="SSF49785">
    <property type="entry name" value="Galactose-binding domain-like"/>
    <property type="match status" value="4"/>
</dbReference>
<dbReference type="InterPro" id="IPR037293">
    <property type="entry name" value="Gal_Oxidase_central_sf"/>
</dbReference>
<feature type="domain" description="F5/8 type C" evidence="2">
    <location>
        <begin position="40"/>
        <end position="169"/>
    </location>
</feature>
<dbReference type="GO" id="GO:0005975">
    <property type="term" value="P:carbohydrate metabolic process"/>
    <property type="evidence" value="ECO:0007669"/>
    <property type="project" value="UniProtKB-ARBA"/>
</dbReference>
<dbReference type="InterPro" id="IPR000421">
    <property type="entry name" value="FA58C"/>
</dbReference>
<dbReference type="InterPro" id="IPR013783">
    <property type="entry name" value="Ig-like_fold"/>
</dbReference>
<dbReference type="SUPFAM" id="SSF81296">
    <property type="entry name" value="E set domains"/>
    <property type="match status" value="1"/>
</dbReference>
<accession>A0A1H9KIH5</accession>
<dbReference type="InterPro" id="IPR008979">
    <property type="entry name" value="Galactose-bd-like_sf"/>
</dbReference>
<keyword evidence="1" id="KW-0732">Signal</keyword>
<keyword evidence="4" id="KW-1185">Reference proteome</keyword>
<dbReference type="AlphaFoldDB" id="A0A1H9KIH5"/>
<dbReference type="Proteomes" id="UP000199051">
    <property type="component" value="Unassembled WGS sequence"/>
</dbReference>
<dbReference type="STRING" id="155974.SAMN04487818_101198"/>
<gene>
    <name evidence="3" type="ORF">SAMN04487818_101198</name>
</gene>
<dbReference type="Pfam" id="PF09118">
    <property type="entry name" value="GO-like_E_set"/>
    <property type="match status" value="1"/>
</dbReference>
<proteinExistence type="predicted"/>
<dbReference type="InterPro" id="IPR009880">
    <property type="entry name" value="Glyoxal_oxidase_N"/>
</dbReference>
<dbReference type="Pfam" id="PF00754">
    <property type="entry name" value="F5_F8_type_C"/>
    <property type="match status" value="4"/>
</dbReference>
<dbReference type="SMART" id="SM00612">
    <property type="entry name" value="Kelch"/>
    <property type="match status" value="2"/>
</dbReference>
<sequence>MRVGRLVVALAVGVVCTPYLMQSLEEHPDSHPLDHQHIVANADALIPTATELPRDGWEAVASTEETAGENGRAANVLDGDPATFWHSQWTAPAPLPQSITIDTKVTQRFSGVVYTPRPGGGNGTIGRYEVRLSVDGTTWGNPVAAGTAADDPSVKTFSFAVSGARFVRLISLTEAGNRGSWASAAEIGLLGDPGAPPQTVTLPRTGWTATASDEETVGENGRASNVLDGNPTTRWYSRYDVLTPLPHSITIDLKQPTVLNGLVYRPHPESTRNGYIGEYRITTSTDGTTFGAPVSSGRWADDSTLKHALFAGPTTARYLRLTALTEAGNRGPWSTAAEIELLGSPTTVDPPLPRTGWVATASSSAAGHPSGDALDNRLGTYWQSATTTGTHTFTVDLQREQKVSAIAVTPGPATARITTYSVALSTTGSTFGTPVAQGTWATDGSPKSARFTSTNARYIRLTVAGSITEFHGYGPSTAPGSVAPLPRTGWTAVASDEETVNENGRASNVLDGNGRTIWHSRYSTTTPLPHWITIDMKSARSVAGISLTPRGDDGNGNIGQYQVHVSNDGVTFGALQADGTWPDSSNVQTAMFGATVTARYVRLTALSEARNRGPWTTASEINVLTPAPAPDPSTVGSWGPMIGFPIVPVASALLPNNKLLTWSAYAADTFGGANGYTQTAIYDLTTGQVTQRRIDNTGHDMFCPGTSTLPDGRVLVTGGSNADKASIYDPFNDTWTAAAPMNVARGYQGQTTLANGEVFTVGGSWSGLEGGPRPAEVYSPTTNSWRTLPGIPADPFFTADPRGAYRADNHTWLFAASGGRLFHAGPSKQMHWITTTGNGSVVNAGLRGDSQDAMNGNAVLYDVGKILTVGGATAYQDADATTRAYTVDINGSSPVVARVGDMALGRAFANSVVLPNGRVVVIGGQQRPVPFSDQTAVLTAELWNPATGTFTALAPVAVPRTYHSVANLLPDGRVFSGGGGLCGNCATNHFDGQILTPPYLLNPDGSLKARPTITAAPTTAANGAAIRVTTDRAVTSFALVRTSSATHSVDNDQRRIPLTPISVGQNTYQLTIPTDRGVALPGHYLLFALDAAGVPSVAPVIKIG</sequence>
<dbReference type="SMART" id="SM00231">
    <property type="entry name" value="FA58C"/>
    <property type="match status" value="4"/>
</dbReference>
<dbReference type="InterPro" id="IPR015202">
    <property type="entry name" value="GO-like_E_set"/>
</dbReference>
<dbReference type="Gene3D" id="2.60.40.10">
    <property type="entry name" value="Immunoglobulins"/>
    <property type="match status" value="1"/>
</dbReference>
<dbReference type="PROSITE" id="PS50022">
    <property type="entry name" value="FA58C_3"/>
    <property type="match status" value="4"/>
</dbReference>
<dbReference type="SUPFAM" id="SSF50965">
    <property type="entry name" value="Galactose oxidase, central domain"/>
    <property type="match status" value="1"/>
</dbReference>
<reference evidence="4" key="1">
    <citation type="submission" date="2016-10" db="EMBL/GenBank/DDBJ databases">
        <authorList>
            <person name="Varghese N."/>
            <person name="Submissions S."/>
        </authorList>
    </citation>
    <scope>NUCLEOTIDE SEQUENCE [LARGE SCALE GENOMIC DNA]</scope>
    <source>
        <strain evidence="4">DSM 44260</strain>
    </source>
</reference>
<evidence type="ECO:0000256" key="1">
    <source>
        <dbReference type="ARBA" id="ARBA00022729"/>
    </source>
</evidence>